<evidence type="ECO:0000256" key="2">
    <source>
        <dbReference type="ARBA" id="ARBA00022737"/>
    </source>
</evidence>
<proteinExistence type="inferred from homology"/>
<protein>
    <recommendedName>
        <fullName evidence="6">Pentatricopeptide repeat-containing protein</fullName>
    </recommendedName>
</protein>
<dbReference type="GO" id="GO:0005739">
    <property type="term" value="C:mitochondrion"/>
    <property type="evidence" value="ECO:0007669"/>
    <property type="project" value="TreeGrafter"/>
</dbReference>
<dbReference type="SUPFAM" id="SSF81901">
    <property type="entry name" value="HCP-like"/>
    <property type="match status" value="1"/>
</dbReference>
<evidence type="ECO:0008006" key="6">
    <source>
        <dbReference type="Google" id="ProtNLM"/>
    </source>
</evidence>
<dbReference type="Pfam" id="PF01535">
    <property type="entry name" value="PPR"/>
    <property type="match status" value="2"/>
</dbReference>
<comment type="caution">
    <text evidence="4">The sequence shown here is derived from an EMBL/GenBank/DDBJ whole genome shotgun (WGS) entry which is preliminary data.</text>
</comment>
<dbReference type="Pfam" id="PF13812">
    <property type="entry name" value="PPR_3"/>
    <property type="match status" value="1"/>
</dbReference>
<dbReference type="Proteomes" id="UP000224567">
    <property type="component" value="Unassembled WGS sequence"/>
</dbReference>
<dbReference type="GO" id="GO:0003729">
    <property type="term" value="F:mRNA binding"/>
    <property type="evidence" value="ECO:0007669"/>
    <property type="project" value="UniProtKB-ARBA"/>
</dbReference>
<organism evidence="4 5">
    <name type="scientific">Capsicum baccatum</name>
    <name type="common">Peruvian pepper</name>
    <dbReference type="NCBI Taxonomy" id="33114"/>
    <lineage>
        <taxon>Eukaryota</taxon>
        <taxon>Viridiplantae</taxon>
        <taxon>Streptophyta</taxon>
        <taxon>Embryophyta</taxon>
        <taxon>Tracheophyta</taxon>
        <taxon>Spermatophyta</taxon>
        <taxon>Magnoliopsida</taxon>
        <taxon>eudicotyledons</taxon>
        <taxon>Gunneridae</taxon>
        <taxon>Pentapetalae</taxon>
        <taxon>asterids</taxon>
        <taxon>lamiids</taxon>
        <taxon>Solanales</taxon>
        <taxon>Solanaceae</taxon>
        <taxon>Solanoideae</taxon>
        <taxon>Capsiceae</taxon>
        <taxon>Capsicum</taxon>
    </lineage>
</organism>
<accession>A0A2G2XRR6</accession>
<dbReference type="PANTHER" id="PTHR45717">
    <property type="entry name" value="OS12G0527900 PROTEIN"/>
    <property type="match status" value="1"/>
</dbReference>
<dbReference type="PROSITE" id="PS51375">
    <property type="entry name" value="PPR"/>
    <property type="match status" value="1"/>
</dbReference>
<dbReference type="STRING" id="33114.A0A2G2XRR6"/>
<dbReference type="AlphaFoldDB" id="A0A2G2XRR6"/>
<sequence length="505" mass="57763">MVFKVAATGLNFSRFQSSWTWRFVLYRLCSTNKAPPFNGSYRGGGGMEKRILKVVSSGVKTKSVLENWVDEGGRVSMNELRVITRKLIKRRRFGPALEILNWMETQHSSQMTPYDYARRQELTVKEHGTIEAERYFESLTSTFSLKAASLPLLRCYVEERSTEKAEAFMLKINKLGLALSPHSFNEMLKLYKATSQYQKIPSVILLMKQNRITLNILSYNLWMEACGELSGVESAEMVYKEMLSDQNVEVGWSSLSTLANIYKKAGLTDKAILALKTAEKKISNSNHYPYFFLITQYTSLNNKDGVYRVWKASKAVNSPLTCANYMCILSSLVKLGDMREAERIFVEWESQCRTYDIRVSNILLGGYMRNGSVGKAESLHLRTLEKGGCPNSKTWEILVEGWLRSQQMDKAIDALKNGLAALKDYEWRPSPSIAVAISEYFKETKNFEKAIEFLATLRHFGLAYLQVYKSLLRMQTSGEESSLYILEMMQNDGIDMDDEMMQNDF</sequence>
<evidence type="ECO:0000256" key="1">
    <source>
        <dbReference type="ARBA" id="ARBA00007626"/>
    </source>
</evidence>
<keyword evidence="2" id="KW-0677">Repeat</keyword>
<dbReference type="EMBL" id="MLFT02000001">
    <property type="protein sequence ID" value="PHT60051.1"/>
    <property type="molecule type" value="Genomic_DNA"/>
</dbReference>
<keyword evidence="5" id="KW-1185">Reference proteome</keyword>
<dbReference type="InterPro" id="IPR011990">
    <property type="entry name" value="TPR-like_helical_dom_sf"/>
</dbReference>
<gene>
    <name evidence="4" type="ORF">CQW23_02414</name>
</gene>
<name>A0A2G2XRR6_CAPBA</name>
<reference evidence="5" key="2">
    <citation type="journal article" date="2017" name="J. Anim. Genet.">
        <title>Multiple reference genome sequences of hot pepper reveal the massive evolution of plant disease resistance genes by retroduplication.</title>
        <authorList>
            <person name="Kim S."/>
            <person name="Park J."/>
            <person name="Yeom S.-I."/>
            <person name="Kim Y.-M."/>
            <person name="Seo E."/>
            <person name="Kim K.-T."/>
            <person name="Kim M.-S."/>
            <person name="Lee J.M."/>
            <person name="Cheong K."/>
            <person name="Shin H.-S."/>
            <person name="Kim S.-B."/>
            <person name="Han K."/>
            <person name="Lee J."/>
            <person name="Park M."/>
            <person name="Lee H.-A."/>
            <person name="Lee H.-Y."/>
            <person name="Lee Y."/>
            <person name="Oh S."/>
            <person name="Lee J.H."/>
            <person name="Choi E."/>
            <person name="Choi E."/>
            <person name="Lee S.E."/>
            <person name="Jeon J."/>
            <person name="Kim H."/>
            <person name="Choi G."/>
            <person name="Song H."/>
            <person name="Lee J."/>
            <person name="Lee S.-C."/>
            <person name="Kwon J.-K."/>
            <person name="Lee H.-Y."/>
            <person name="Koo N."/>
            <person name="Hong Y."/>
            <person name="Kim R.W."/>
            <person name="Kang W.-H."/>
            <person name="Huh J.H."/>
            <person name="Kang B.-C."/>
            <person name="Yang T.-J."/>
            <person name="Lee Y.-H."/>
            <person name="Bennetzen J.L."/>
            <person name="Choi D."/>
        </authorList>
    </citation>
    <scope>NUCLEOTIDE SEQUENCE [LARGE SCALE GENOMIC DNA]</scope>
    <source>
        <strain evidence="5">cv. PBC81</strain>
    </source>
</reference>
<dbReference type="PANTHER" id="PTHR45717:SF13">
    <property type="entry name" value="OS02G0796400 PROTEIN"/>
    <property type="match status" value="1"/>
</dbReference>
<evidence type="ECO:0000256" key="3">
    <source>
        <dbReference type="PROSITE-ProRule" id="PRU00708"/>
    </source>
</evidence>
<dbReference type="Gene3D" id="1.25.40.10">
    <property type="entry name" value="Tetratricopeptide repeat domain"/>
    <property type="match status" value="2"/>
</dbReference>
<dbReference type="InterPro" id="IPR002885">
    <property type="entry name" value="PPR_rpt"/>
</dbReference>
<feature type="repeat" description="PPR" evidence="3">
    <location>
        <begin position="356"/>
        <end position="390"/>
    </location>
</feature>
<evidence type="ECO:0000313" key="5">
    <source>
        <dbReference type="Proteomes" id="UP000224567"/>
    </source>
</evidence>
<evidence type="ECO:0000313" key="4">
    <source>
        <dbReference type="EMBL" id="PHT60051.1"/>
    </source>
</evidence>
<comment type="similarity">
    <text evidence="1">Belongs to the PPR family. P subfamily.</text>
</comment>
<reference evidence="4 5" key="1">
    <citation type="journal article" date="2017" name="Genome Biol.">
        <title>New reference genome sequences of hot pepper reveal the massive evolution of plant disease-resistance genes by retroduplication.</title>
        <authorList>
            <person name="Kim S."/>
            <person name="Park J."/>
            <person name="Yeom S.I."/>
            <person name="Kim Y.M."/>
            <person name="Seo E."/>
            <person name="Kim K.T."/>
            <person name="Kim M.S."/>
            <person name="Lee J.M."/>
            <person name="Cheong K."/>
            <person name="Shin H.S."/>
            <person name="Kim S.B."/>
            <person name="Han K."/>
            <person name="Lee J."/>
            <person name="Park M."/>
            <person name="Lee H.A."/>
            <person name="Lee H.Y."/>
            <person name="Lee Y."/>
            <person name="Oh S."/>
            <person name="Lee J.H."/>
            <person name="Choi E."/>
            <person name="Choi E."/>
            <person name="Lee S.E."/>
            <person name="Jeon J."/>
            <person name="Kim H."/>
            <person name="Choi G."/>
            <person name="Song H."/>
            <person name="Lee J."/>
            <person name="Lee S.C."/>
            <person name="Kwon J.K."/>
            <person name="Lee H.Y."/>
            <person name="Koo N."/>
            <person name="Hong Y."/>
            <person name="Kim R.W."/>
            <person name="Kang W.H."/>
            <person name="Huh J.H."/>
            <person name="Kang B.C."/>
            <person name="Yang T.J."/>
            <person name="Lee Y.H."/>
            <person name="Bennetzen J.L."/>
            <person name="Choi D."/>
        </authorList>
    </citation>
    <scope>NUCLEOTIDE SEQUENCE [LARGE SCALE GENOMIC DNA]</scope>
    <source>
        <strain evidence="5">cv. PBC81</strain>
    </source>
</reference>
<dbReference type="OrthoDB" id="1146105at2759"/>